<dbReference type="EMBL" id="JABEZV010000001">
    <property type="protein sequence ID" value="MBA0704831.1"/>
    <property type="molecule type" value="Genomic_DNA"/>
</dbReference>
<dbReference type="AlphaFoldDB" id="A0A7J8YZ43"/>
<organism evidence="1 2">
    <name type="scientific">Gossypium laxum</name>
    <dbReference type="NCBI Taxonomy" id="34288"/>
    <lineage>
        <taxon>Eukaryota</taxon>
        <taxon>Viridiplantae</taxon>
        <taxon>Streptophyta</taxon>
        <taxon>Embryophyta</taxon>
        <taxon>Tracheophyta</taxon>
        <taxon>Spermatophyta</taxon>
        <taxon>Magnoliopsida</taxon>
        <taxon>eudicotyledons</taxon>
        <taxon>Gunneridae</taxon>
        <taxon>Pentapetalae</taxon>
        <taxon>rosids</taxon>
        <taxon>malvids</taxon>
        <taxon>Malvales</taxon>
        <taxon>Malvaceae</taxon>
        <taxon>Malvoideae</taxon>
        <taxon>Gossypium</taxon>
    </lineage>
</organism>
<comment type="caution">
    <text evidence="1">The sequence shown here is derived from an EMBL/GenBank/DDBJ whole genome shotgun (WGS) entry which is preliminary data.</text>
</comment>
<dbReference type="PANTHER" id="PTHR31973">
    <property type="entry name" value="POLYPROTEIN, PUTATIVE-RELATED"/>
    <property type="match status" value="1"/>
</dbReference>
<evidence type="ECO:0000313" key="1">
    <source>
        <dbReference type="EMBL" id="MBA0704831.1"/>
    </source>
</evidence>
<evidence type="ECO:0000313" key="2">
    <source>
        <dbReference type="Proteomes" id="UP000593574"/>
    </source>
</evidence>
<keyword evidence="2" id="KW-1185">Reference proteome</keyword>
<name>A0A7J8YZ43_9ROSI</name>
<sequence length="78" mass="8695">MVVQRVKADSLPHFKRYYLCFDALKRGRKAGCRPLIGLDGCFLKGSFKSKCLIAVGRDTNNQIFPIALSVVEVECTDS</sequence>
<dbReference type="PANTHER" id="PTHR31973:SF187">
    <property type="entry name" value="MUTATOR TRANSPOSASE MUDRA PROTEIN"/>
    <property type="match status" value="1"/>
</dbReference>
<gene>
    <name evidence="1" type="ORF">Golax_017062</name>
</gene>
<dbReference type="Proteomes" id="UP000593574">
    <property type="component" value="Unassembled WGS sequence"/>
</dbReference>
<accession>A0A7J8YZ43</accession>
<protein>
    <recommendedName>
        <fullName evidence="3">Transposase</fullName>
    </recommendedName>
</protein>
<proteinExistence type="predicted"/>
<evidence type="ECO:0008006" key="3">
    <source>
        <dbReference type="Google" id="ProtNLM"/>
    </source>
</evidence>
<reference evidence="1 2" key="1">
    <citation type="journal article" date="2019" name="Genome Biol. Evol.">
        <title>Insights into the evolution of the New World diploid cottons (Gossypium, subgenus Houzingenia) based on genome sequencing.</title>
        <authorList>
            <person name="Grover C.E."/>
            <person name="Arick M.A. 2nd"/>
            <person name="Thrash A."/>
            <person name="Conover J.L."/>
            <person name="Sanders W.S."/>
            <person name="Peterson D.G."/>
            <person name="Frelichowski J.E."/>
            <person name="Scheffler J.A."/>
            <person name="Scheffler B.E."/>
            <person name="Wendel J.F."/>
        </authorList>
    </citation>
    <scope>NUCLEOTIDE SEQUENCE [LARGE SCALE GENOMIC DNA]</scope>
    <source>
        <strain evidence="1">4</strain>
        <tissue evidence="1">Leaf</tissue>
    </source>
</reference>